<dbReference type="VEuPathDB" id="FungiDB:HpaG803236"/>
<feature type="compositionally biased region" description="Basic and acidic residues" evidence="1">
    <location>
        <begin position="18"/>
        <end position="31"/>
    </location>
</feature>
<keyword evidence="3" id="KW-1185">Reference proteome</keyword>
<accession>M4BAC6</accession>
<organism evidence="2 3">
    <name type="scientific">Hyaloperonospora arabidopsidis (strain Emoy2)</name>
    <name type="common">Downy mildew agent</name>
    <name type="synonym">Peronospora arabidopsidis</name>
    <dbReference type="NCBI Taxonomy" id="559515"/>
    <lineage>
        <taxon>Eukaryota</taxon>
        <taxon>Sar</taxon>
        <taxon>Stramenopiles</taxon>
        <taxon>Oomycota</taxon>
        <taxon>Peronosporomycetes</taxon>
        <taxon>Peronosporales</taxon>
        <taxon>Peronosporaceae</taxon>
        <taxon>Hyaloperonospora</taxon>
    </lineage>
</organism>
<protein>
    <submittedName>
        <fullName evidence="2">Uncharacterized protein</fullName>
    </submittedName>
</protein>
<evidence type="ECO:0000313" key="2">
    <source>
        <dbReference type="EnsemblProtists" id="HpaP803236"/>
    </source>
</evidence>
<dbReference type="InParanoid" id="M4BAC6"/>
<reference evidence="2" key="2">
    <citation type="submission" date="2015-06" db="UniProtKB">
        <authorList>
            <consortium name="EnsemblProtists"/>
        </authorList>
    </citation>
    <scope>IDENTIFICATION</scope>
    <source>
        <strain evidence="2">Emoy2</strain>
    </source>
</reference>
<reference evidence="3" key="1">
    <citation type="journal article" date="2010" name="Science">
        <title>Signatures of adaptation to obligate biotrophy in the Hyaloperonospora arabidopsidis genome.</title>
        <authorList>
            <person name="Baxter L."/>
            <person name="Tripathy S."/>
            <person name="Ishaque N."/>
            <person name="Boot N."/>
            <person name="Cabral A."/>
            <person name="Kemen E."/>
            <person name="Thines M."/>
            <person name="Ah-Fong A."/>
            <person name="Anderson R."/>
            <person name="Badejoko W."/>
            <person name="Bittner-Eddy P."/>
            <person name="Boore J.L."/>
            <person name="Chibucos M.C."/>
            <person name="Coates M."/>
            <person name="Dehal P."/>
            <person name="Delehaunty K."/>
            <person name="Dong S."/>
            <person name="Downton P."/>
            <person name="Dumas B."/>
            <person name="Fabro G."/>
            <person name="Fronick C."/>
            <person name="Fuerstenberg S.I."/>
            <person name="Fulton L."/>
            <person name="Gaulin E."/>
            <person name="Govers F."/>
            <person name="Hughes L."/>
            <person name="Humphray S."/>
            <person name="Jiang R.H."/>
            <person name="Judelson H."/>
            <person name="Kamoun S."/>
            <person name="Kyung K."/>
            <person name="Meijer H."/>
            <person name="Minx P."/>
            <person name="Morris P."/>
            <person name="Nelson J."/>
            <person name="Phuntumart V."/>
            <person name="Qutob D."/>
            <person name="Rehmany A."/>
            <person name="Rougon-Cardoso A."/>
            <person name="Ryden P."/>
            <person name="Torto-Alalibo T."/>
            <person name="Studholme D."/>
            <person name="Wang Y."/>
            <person name="Win J."/>
            <person name="Wood J."/>
            <person name="Clifton S.W."/>
            <person name="Rogers J."/>
            <person name="Van den Ackerveken G."/>
            <person name="Jones J.D."/>
            <person name="McDowell J.M."/>
            <person name="Beynon J."/>
            <person name="Tyler B.M."/>
        </authorList>
    </citation>
    <scope>NUCLEOTIDE SEQUENCE [LARGE SCALE GENOMIC DNA]</scope>
    <source>
        <strain evidence="3">Emoy2</strain>
    </source>
</reference>
<dbReference type="EnsemblProtists" id="HpaT803236">
    <property type="protein sequence ID" value="HpaP803236"/>
    <property type="gene ID" value="HpaG803236"/>
</dbReference>
<name>M4BAC6_HYAAE</name>
<dbReference type="AlphaFoldDB" id="M4BAC6"/>
<dbReference type="HOGENOM" id="CLU_2890557_0_0_1"/>
<dbReference type="Proteomes" id="UP000011713">
    <property type="component" value="Unassembled WGS sequence"/>
</dbReference>
<feature type="region of interest" description="Disordered" evidence="1">
    <location>
        <begin position="18"/>
        <end position="43"/>
    </location>
</feature>
<evidence type="ECO:0000313" key="3">
    <source>
        <dbReference type="Proteomes" id="UP000011713"/>
    </source>
</evidence>
<evidence type="ECO:0000256" key="1">
    <source>
        <dbReference type="SAM" id="MobiDB-lite"/>
    </source>
</evidence>
<sequence length="63" mass="7024">MPSAVTVRIEWPSSAWKKESTTAARGSEKVGRRMAPVQSCGRSRSERRIHMCEQIIFEGVCGT</sequence>
<dbReference type="EMBL" id="JH598060">
    <property type="status" value="NOT_ANNOTATED_CDS"/>
    <property type="molecule type" value="Genomic_DNA"/>
</dbReference>
<proteinExistence type="predicted"/>